<dbReference type="AlphaFoldDB" id="A0AAD6Y8A9"/>
<proteinExistence type="predicted"/>
<name>A0AAD6Y8A9_9AGAR</name>
<feature type="compositionally biased region" description="Acidic residues" evidence="1">
    <location>
        <begin position="341"/>
        <end position="350"/>
    </location>
</feature>
<protein>
    <submittedName>
        <fullName evidence="2">Uncharacterized protein</fullName>
    </submittedName>
</protein>
<comment type="caution">
    <text evidence="2">The sequence shown here is derived from an EMBL/GenBank/DDBJ whole genome shotgun (WGS) entry which is preliminary data.</text>
</comment>
<feature type="region of interest" description="Disordered" evidence="1">
    <location>
        <begin position="332"/>
        <end position="382"/>
    </location>
</feature>
<evidence type="ECO:0000313" key="3">
    <source>
        <dbReference type="Proteomes" id="UP001219525"/>
    </source>
</evidence>
<gene>
    <name evidence="2" type="ORF">GGX14DRAFT_569144</name>
</gene>
<organism evidence="2 3">
    <name type="scientific">Mycena pura</name>
    <dbReference type="NCBI Taxonomy" id="153505"/>
    <lineage>
        <taxon>Eukaryota</taxon>
        <taxon>Fungi</taxon>
        <taxon>Dikarya</taxon>
        <taxon>Basidiomycota</taxon>
        <taxon>Agaricomycotina</taxon>
        <taxon>Agaricomycetes</taxon>
        <taxon>Agaricomycetidae</taxon>
        <taxon>Agaricales</taxon>
        <taxon>Marasmiineae</taxon>
        <taxon>Mycenaceae</taxon>
        <taxon>Mycena</taxon>
    </lineage>
</organism>
<dbReference type="EMBL" id="JARJCW010000045">
    <property type="protein sequence ID" value="KAJ7204989.1"/>
    <property type="molecule type" value="Genomic_DNA"/>
</dbReference>
<feature type="region of interest" description="Disordered" evidence="1">
    <location>
        <begin position="12"/>
        <end position="32"/>
    </location>
</feature>
<keyword evidence="3" id="KW-1185">Reference proteome</keyword>
<sequence>MSDLLERARRAQLQRLPEPATPTIPTSLLNFSSPADPLASSAAASRASTPPPQSLVFRAGLSSQQLKLTAERAMKRTKLEPSSEAAVEGYIETNDNEERALLQYIETLHTQDLLTKLLHDRVATWKATAEVTRHIRMFSRALLLMPNLQYYSGSLESAVITALRSASVPDLPPDGSLDDETLRGIVARHLTLARNQIKTTVKDTMKKGTNAKDRTMDVLVANIVSQSQLKCINTTLALYWRVAFIRMHVAKKHNEKRFWAELDAELEVLHNAGPRDFVLALEMNMAEDAKKYGSYVKPDIHLAQSALSTDSPTWFRKLHELAARVQRIDKSRKRSRRDAFENDGDEEPGTNEDASGQDEMLGGTSAPPTSEPDITFDTEDDQ</sequence>
<dbReference type="Proteomes" id="UP001219525">
    <property type="component" value="Unassembled WGS sequence"/>
</dbReference>
<accession>A0AAD6Y8A9</accession>
<reference evidence="2" key="1">
    <citation type="submission" date="2023-03" db="EMBL/GenBank/DDBJ databases">
        <title>Massive genome expansion in bonnet fungi (Mycena s.s.) driven by repeated elements and novel gene families across ecological guilds.</title>
        <authorList>
            <consortium name="Lawrence Berkeley National Laboratory"/>
            <person name="Harder C.B."/>
            <person name="Miyauchi S."/>
            <person name="Viragh M."/>
            <person name="Kuo A."/>
            <person name="Thoen E."/>
            <person name="Andreopoulos B."/>
            <person name="Lu D."/>
            <person name="Skrede I."/>
            <person name="Drula E."/>
            <person name="Henrissat B."/>
            <person name="Morin E."/>
            <person name="Kohler A."/>
            <person name="Barry K."/>
            <person name="LaButti K."/>
            <person name="Morin E."/>
            <person name="Salamov A."/>
            <person name="Lipzen A."/>
            <person name="Mereny Z."/>
            <person name="Hegedus B."/>
            <person name="Baldrian P."/>
            <person name="Stursova M."/>
            <person name="Weitz H."/>
            <person name="Taylor A."/>
            <person name="Grigoriev I.V."/>
            <person name="Nagy L.G."/>
            <person name="Martin F."/>
            <person name="Kauserud H."/>
        </authorList>
    </citation>
    <scope>NUCLEOTIDE SEQUENCE</scope>
    <source>
        <strain evidence="2">9144</strain>
    </source>
</reference>
<evidence type="ECO:0000256" key="1">
    <source>
        <dbReference type="SAM" id="MobiDB-lite"/>
    </source>
</evidence>
<evidence type="ECO:0000313" key="2">
    <source>
        <dbReference type="EMBL" id="KAJ7204989.1"/>
    </source>
</evidence>